<comment type="similarity">
    <text evidence="1">Belongs to the transferase hexapeptide repeat family.</text>
</comment>
<keyword evidence="2" id="KW-0808">Transferase</keyword>
<dbReference type="RefSeq" id="WP_272750572.1">
    <property type="nucleotide sequence ID" value="NZ_JAQQLF010000002.1"/>
</dbReference>
<evidence type="ECO:0000256" key="4">
    <source>
        <dbReference type="ARBA" id="ARBA00023315"/>
    </source>
</evidence>
<evidence type="ECO:0000313" key="6">
    <source>
        <dbReference type="Proteomes" id="UP001219956"/>
    </source>
</evidence>
<dbReference type="SUPFAM" id="SSF51161">
    <property type="entry name" value="Trimeric LpxA-like enzymes"/>
    <property type="match status" value="1"/>
</dbReference>
<dbReference type="Pfam" id="PF00132">
    <property type="entry name" value="Hexapep"/>
    <property type="match status" value="1"/>
</dbReference>
<dbReference type="InterPro" id="IPR050179">
    <property type="entry name" value="Trans_hexapeptide_repeat"/>
</dbReference>
<dbReference type="InterPro" id="IPR001451">
    <property type="entry name" value="Hexapep"/>
</dbReference>
<evidence type="ECO:0000256" key="2">
    <source>
        <dbReference type="ARBA" id="ARBA00022679"/>
    </source>
</evidence>
<dbReference type="PANTHER" id="PTHR43300">
    <property type="entry name" value="ACETYLTRANSFERASE"/>
    <property type="match status" value="1"/>
</dbReference>
<dbReference type="PROSITE" id="PS00101">
    <property type="entry name" value="HEXAPEP_TRANSFERASES"/>
    <property type="match status" value="1"/>
</dbReference>
<evidence type="ECO:0000256" key="3">
    <source>
        <dbReference type="ARBA" id="ARBA00022737"/>
    </source>
</evidence>
<sequence>MKLFKSFVFSIRNFLILVRVWFFNFFGAKISYKARISLSANLDKTNLRGVVIKDGSYVAFDAVILTHDFTRGFHAETQILENCFIGARSIVLPGLKVGPGSIVAAGAVVTKDVPPSVIVAGNPARIIRENILTGQYGKLLDHAKSQY</sequence>
<dbReference type="InterPro" id="IPR018357">
    <property type="entry name" value="Hexapep_transf_CS"/>
</dbReference>
<comment type="caution">
    <text evidence="5">The sequence shown here is derived from an EMBL/GenBank/DDBJ whole genome shotgun (WGS) entry which is preliminary data.</text>
</comment>
<dbReference type="EMBL" id="JAQQLF010000002">
    <property type="protein sequence ID" value="MDC7716138.1"/>
    <property type="molecule type" value="Genomic_DNA"/>
</dbReference>
<accession>A0ABT5IU93</accession>
<evidence type="ECO:0000313" key="5">
    <source>
        <dbReference type="EMBL" id="MDC7716138.1"/>
    </source>
</evidence>
<protein>
    <submittedName>
        <fullName evidence="5">Acyltransferase</fullName>
    </submittedName>
</protein>
<keyword evidence="6" id="KW-1185">Reference proteome</keyword>
<dbReference type="InterPro" id="IPR011004">
    <property type="entry name" value="Trimer_LpxA-like_sf"/>
</dbReference>
<dbReference type="Proteomes" id="UP001219956">
    <property type="component" value="Unassembled WGS sequence"/>
</dbReference>
<keyword evidence="4 5" id="KW-0012">Acyltransferase</keyword>
<proteinExistence type="inferred from homology"/>
<evidence type="ECO:0000256" key="1">
    <source>
        <dbReference type="ARBA" id="ARBA00007274"/>
    </source>
</evidence>
<dbReference type="CDD" id="cd04647">
    <property type="entry name" value="LbH_MAT_like"/>
    <property type="match status" value="1"/>
</dbReference>
<reference evidence="5 6" key="1">
    <citation type="submission" date="2023-01" db="EMBL/GenBank/DDBJ databases">
        <title>Novel species of the genus Vogesella isolated from rivers.</title>
        <authorList>
            <person name="Lu H."/>
        </authorList>
    </citation>
    <scope>NUCLEOTIDE SEQUENCE [LARGE SCALE GENOMIC DNA]</scope>
    <source>
        <strain evidence="5 6">DC21W</strain>
    </source>
</reference>
<gene>
    <name evidence="5" type="ORF">PQU95_02725</name>
</gene>
<dbReference type="Gene3D" id="2.160.10.10">
    <property type="entry name" value="Hexapeptide repeat proteins"/>
    <property type="match status" value="1"/>
</dbReference>
<keyword evidence="3" id="KW-0677">Repeat</keyword>
<name>A0ABT5IU93_9NEIS</name>
<dbReference type="GO" id="GO:0016746">
    <property type="term" value="F:acyltransferase activity"/>
    <property type="evidence" value="ECO:0007669"/>
    <property type="project" value="UniProtKB-KW"/>
</dbReference>
<organism evidence="5 6">
    <name type="scientific">Vogesella aquatica</name>
    <dbReference type="NCBI Taxonomy" id="2984206"/>
    <lineage>
        <taxon>Bacteria</taxon>
        <taxon>Pseudomonadati</taxon>
        <taxon>Pseudomonadota</taxon>
        <taxon>Betaproteobacteria</taxon>
        <taxon>Neisseriales</taxon>
        <taxon>Chromobacteriaceae</taxon>
        <taxon>Vogesella</taxon>
    </lineage>
</organism>